<evidence type="ECO:0008006" key="4">
    <source>
        <dbReference type="Google" id="ProtNLM"/>
    </source>
</evidence>
<protein>
    <recommendedName>
        <fullName evidence="4">Type II toxin-antitoxin system Phd/YefM family antitoxin</fullName>
    </recommendedName>
</protein>
<dbReference type="Proteomes" id="UP000714915">
    <property type="component" value="Unassembled WGS sequence"/>
</dbReference>
<evidence type="ECO:0000313" key="2">
    <source>
        <dbReference type="EMBL" id="MCA9386787.1"/>
    </source>
</evidence>
<dbReference type="InterPro" id="IPR036165">
    <property type="entry name" value="YefM-like_sf"/>
</dbReference>
<sequence>MKTYTTTALRANLYKVIDYIIETGNSVAVEKDNQTVIINKLHKKKKLDNLTKNQVLPPNTSLDEVPNLQTFDINTEWKEGQNLE</sequence>
<reference evidence="2" key="2">
    <citation type="journal article" date="2021" name="Microbiome">
        <title>Successional dynamics and alternative stable states in a saline activated sludge microbial community over 9 years.</title>
        <authorList>
            <person name="Wang Y."/>
            <person name="Ye J."/>
            <person name="Ju F."/>
            <person name="Liu L."/>
            <person name="Boyd J.A."/>
            <person name="Deng Y."/>
            <person name="Parks D.H."/>
            <person name="Jiang X."/>
            <person name="Yin X."/>
            <person name="Woodcroft B.J."/>
            <person name="Tyson G.W."/>
            <person name="Hugenholtz P."/>
            <person name="Polz M.F."/>
            <person name="Zhang T."/>
        </authorList>
    </citation>
    <scope>NUCLEOTIDE SEQUENCE</scope>
    <source>
        <strain evidence="2">HKST-UBA09</strain>
    </source>
</reference>
<evidence type="ECO:0000313" key="3">
    <source>
        <dbReference type="Proteomes" id="UP000714915"/>
    </source>
</evidence>
<gene>
    <name evidence="2" type="ORF">KC669_02010</name>
</gene>
<dbReference type="AlphaFoldDB" id="A0A955RLX6"/>
<evidence type="ECO:0000256" key="1">
    <source>
        <dbReference type="ARBA" id="ARBA00009981"/>
    </source>
</evidence>
<accession>A0A955RLX6</accession>
<comment type="similarity">
    <text evidence="1">Belongs to the phD/YefM antitoxin family.</text>
</comment>
<reference evidence="2" key="1">
    <citation type="submission" date="2020-04" db="EMBL/GenBank/DDBJ databases">
        <authorList>
            <person name="Zhang T."/>
        </authorList>
    </citation>
    <scope>NUCLEOTIDE SEQUENCE</scope>
    <source>
        <strain evidence="2">HKST-UBA09</strain>
    </source>
</reference>
<comment type="caution">
    <text evidence="2">The sequence shown here is derived from an EMBL/GenBank/DDBJ whole genome shotgun (WGS) entry which is preliminary data.</text>
</comment>
<organism evidence="2 3">
    <name type="scientific">Candidatus Dojkabacteria bacterium</name>
    <dbReference type="NCBI Taxonomy" id="2099670"/>
    <lineage>
        <taxon>Bacteria</taxon>
        <taxon>Candidatus Dojkabacteria</taxon>
    </lineage>
</organism>
<name>A0A955RLX6_9BACT</name>
<dbReference type="SUPFAM" id="SSF143120">
    <property type="entry name" value="YefM-like"/>
    <property type="match status" value="1"/>
</dbReference>
<proteinExistence type="inferred from homology"/>
<dbReference type="Gene3D" id="3.40.1620.10">
    <property type="entry name" value="YefM-like domain"/>
    <property type="match status" value="1"/>
</dbReference>
<dbReference type="EMBL" id="JAGQLF010000016">
    <property type="protein sequence ID" value="MCA9386787.1"/>
    <property type="molecule type" value="Genomic_DNA"/>
</dbReference>